<comment type="caution">
    <text evidence="1">The sequence shown here is derived from an EMBL/GenBank/DDBJ whole genome shotgun (WGS) entry which is preliminary data.</text>
</comment>
<dbReference type="AlphaFoldDB" id="A0A3L7AYW9"/>
<reference evidence="1 2" key="1">
    <citation type="submission" date="2018-10" db="EMBL/GenBank/DDBJ databases">
        <authorList>
            <person name="Li J."/>
        </authorList>
    </citation>
    <scope>NUCLEOTIDE SEQUENCE [LARGE SCALE GENOMIC DNA]</scope>
    <source>
        <strain evidence="1 2">JCM 11654</strain>
    </source>
</reference>
<accession>A0A3L7AYW9</accession>
<organism evidence="1 2">
    <name type="scientific">Mycetocola lacteus</name>
    <dbReference type="NCBI Taxonomy" id="76637"/>
    <lineage>
        <taxon>Bacteria</taxon>
        <taxon>Bacillati</taxon>
        <taxon>Actinomycetota</taxon>
        <taxon>Actinomycetes</taxon>
        <taxon>Micrococcales</taxon>
        <taxon>Microbacteriaceae</taxon>
        <taxon>Mycetocola</taxon>
    </lineage>
</organism>
<gene>
    <name evidence="1" type="ORF">D9V34_01875</name>
</gene>
<sequence>MSNRNTLVIDGDLLRVRPRGLDRFWCFRRELAVPLASISEVRVLPKKGVARGLRTLGLDLGFKISGTYYAEGSVNFWNYRAAGPLLAITLAPAQEGFTHLFLSVGDPEELRERIEKARAARR</sequence>
<dbReference type="InterPro" id="IPR029068">
    <property type="entry name" value="Glyas_Bleomycin-R_OHBP_Dase"/>
</dbReference>
<dbReference type="OrthoDB" id="530515at2"/>
<dbReference type="RefSeq" id="WP_121687238.1">
    <property type="nucleotide sequence ID" value="NZ_RCUY01000001.1"/>
</dbReference>
<keyword evidence="2" id="KW-1185">Reference proteome</keyword>
<dbReference type="SUPFAM" id="SSF54593">
    <property type="entry name" value="Glyoxalase/Bleomycin resistance protein/Dihydroxybiphenyl dioxygenase"/>
    <property type="match status" value="1"/>
</dbReference>
<evidence type="ECO:0000313" key="2">
    <source>
        <dbReference type="Proteomes" id="UP000269438"/>
    </source>
</evidence>
<dbReference type="EMBL" id="RCUY01000001">
    <property type="protein sequence ID" value="RLP84768.1"/>
    <property type="molecule type" value="Genomic_DNA"/>
</dbReference>
<proteinExistence type="predicted"/>
<evidence type="ECO:0008006" key="3">
    <source>
        <dbReference type="Google" id="ProtNLM"/>
    </source>
</evidence>
<protein>
    <recommendedName>
        <fullName evidence="3">Bacterial Pleckstrin homology domain-containing protein</fullName>
    </recommendedName>
</protein>
<evidence type="ECO:0000313" key="1">
    <source>
        <dbReference type="EMBL" id="RLP84768.1"/>
    </source>
</evidence>
<name>A0A3L7AYW9_9MICO</name>
<dbReference type="Proteomes" id="UP000269438">
    <property type="component" value="Unassembled WGS sequence"/>
</dbReference>